<sequence length="315" mass="34926">MFSVRMPRFPVMALVFALPAAAAVFVPTVRIGPNKDVEMQMIAFGTYRHSLTSCDVISGVMQWLELGGRHIDTAHDYGTEPDVGKAIRLSNVPRKEIFITTKIPGPIGRDAVKTLVLNETLPKLGTEYVDLLLIHTPCLERSDFPNKCGSKLRAERLDTYRGLMELRAAGKIRAIGVSNYLAEQVEEVVAELKEAPAVNQVEWHLAYHNETLRQRMESSSVRLEAWASLAGPTGQGSPSISLADERLKKVAGRYNMSTAQLELRWETLRGVVPVTATCSREHAVGDMNSFNFNLSNEDLDYLDSLPALMETSLLL</sequence>
<feature type="signal peptide" evidence="4">
    <location>
        <begin position="1"/>
        <end position="22"/>
    </location>
</feature>
<dbReference type="Pfam" id="PF00248">
    <property type="entry name" value="Aldo_ket_red"/>
    <property type="match status" value="1"/>
</dbReference>
<dbReference type="PIRSF" id="PIRSF000097">
    <property type="entry name" value="AKR"/>
    <property type="match status" value="1"/>
</dbReference>
<evidence type="ECO:0000259" key="5">
    <source>
        <dbReference type="Pfam" id="PF00248"/>
    </source>
</evidence>
<dbReference type="InterPro" id="IPR020471">
    <property type="entry name" value="AKR"/>
</dbReference>
<dbReference type="InterPro" id="IPR036812">
    <property type="entry name" value="NAD(P)_OxRdtase_dom_sf"/>
</dbReference>
<evidence type="ECO:0000313" key="7">
    <source>
        <dbReference type="Proteomes" id="UP001642484"/>
    </source>
</evidence>
<comment type="similarity">
    <text evidence="1">Belongs to the aldo/keto reductase family.</text>
</comment>
<name>A0ABP0MBH5_9DINO</name>
<protein>
    <recommendedName>
        <fullName evidence="5">NADP-dependent oxidoreductase domain-containing protein</fullName>
    </recommendedName>
</protein>
<feature type="domain" description="NADP-dependent oxidoreductase" evidence="5">
    <location>
        <begin position="52"/>
        <end position="305"/>
    </location>
</feature>
<dbReference type="EMBL" id="CAXAMN010016669">
    <property type="protein sequence ID" value="CAK9048854.1"/>
    <property type="molecule type" value="Genomic_DNA"/>
</dbReference>
<keyword evidence="4" id="KW-0732">Signal</keyword>
<accession>A0ABP0MBH5</accession>
<evidence type="ECO:0000313" key="6">
    <source>
        <dbReference type="EMBL" id="CAK9048854.1"/>
    </source>
</evidence>
<keyword evidence="2" id="KW-0521">NADP</keyword>
<evidence type="ECO:0000256" key="1">
    <source>
        <dbReference type="ARBA" id="ARBA00007905"/>
    </source>
</evidence>
<keyword evidence="7" id="KW-1185">Reference proteome</keyword>
<organism evidence="6 7">
    <name type="scientific">Durusdinium trenchii</name>
    <dbReference type="NCBI Taxonomy" id="1381693"/>
    <lineage>
        <taxon>Eukaryota</taxon>
        <taxon>Sar</taxon>
        <taxon>Alveolata</taxon>
        <taxon>Dinophyceae</taxon>
        <taxon>Suessiales</taxon>
        <taxon>Symbiodiniaceae</taxon>
        <taxon>Durusdinium</taxon>
    </lineage>
</organism>
<dbReference type="InterPro" id="IPR023210">
    <property type="entry name" value="NADP_OxRdtase_dom"/>
</dbReference>
<keyword evidence="3" id="KW-0560">Oxidoreductase</keyword>
<evidence type="ECO:0000256" key="4">
    <source>
        <dbReference type="SAM" id="SignalP"/>
    </source>
</evidence>
<dbReference type="PANTHER" id="PTHR43827">
    <property type="entry name" value="2,5-DIKETO-D-GLUCONIC ACID REDUCTASE"/>
    <property type="match status" value="1"/>
</dbReference>
<dbReference type="InterPro" id="IPR018170">
    <property type="entry name" value="Aldo/ket_reductase_CS"/>
</dbReference>
<feature type="chain" id="PRO_5047082362" description="NADP-dependent oxidoreductase domain-containing protein" evidence="4">
    <location>
        <begin position="23"/>
        <end position="315"/>
    </location>
</feature>
<dbReference type="PANTHER" id="PTHR43827:SF3">
    <property type="entry name" value="NADP-DEPENDENT OXIDOREDUCTASE DOMAIN-CONTAINING PROTEIN"/>
    <property type="match status" value="1"/>
</dbReference>
<dbReference type="PRINTS" id="PR00069">
    <property type="entry name" value="ALDKETRDTASE"/>
</dbReference>
<evidence type="ECO:0000256" key="2">
    <source>
        <dbReference type="ARBA" id="ARBA00022857"/>
    </source>
</evidence>
<dbReference type="SUPFAM" id="SSF51430">
    <property type="entry name" value="NAD(P)-linked oxidoreductase"/>
    <property type="match status" value="1"/>
</dbReference>
<gene>
    <name evidence="6" type="ORF">CCMP2556_LOCUS25113</name>
</gene>
<dbReference type="PROSITE" id="PS00062">
    <property type="entry name" value="ALDOKETO_REDUCTASE_2"/>
    <property type="match status" value="1"/>
</dbReference>
<dbReference type="CDD" id="cd19071">
    <property type="entry name" value="AKR_AKR1-5-like"/>
    <property type="match status" value="1"/>
</dbReference>
<dbReference type="Gene3D" id="3.20.20.100">
    <property type="entry name" value="NADP-dependent oxidoreductase domain"/>
    <property type="match status" value="1"/>
</dbReference>
<dbReference type="Proteomes" id="UP001642484">
    <property type="component" value="Unassembled WGS sequence"/>
</dbReference>
<reference evidence="6 7" key="1">
    <citation type="submission" date="2024-02" db="EMBL/GenBank/DDBJ databases">
        <authorList>
            <person name="Chen Y."/>
            <person name="Shah S."/>
            <person name="Dougan E. K."/>
            <person name="Thang M."/>
            <person name="Chan C."/>
        </authorList>
    </citation>
    <scope>NUCLEOTIDE SEQUENCE [LARGE SCALE GENOMIC DNA]</scope>
</reference>
<evidence type="ECO:0000256" key="3">
    <source>
        <dbReference type="ARBA" id="ARBA00023002"/>
    </source>
</evidence>
<comment type="caution">
    <text evidence="6">The sequence shown here is derived from an EMBL/GenBank/DDBJ whole genome shotgun (WGS) entry which is preliminary data.</text>
</comment>
<proteinExistence type="inferred from homology"/>